<dbReference type="Proteomes" id="UP000286746">
    <property type="component" value="Unassembled WGS sequence"/>
</dbReference>
<dbReference type="SUPFAM" id="SSF55781">
    <property type="entry name" value="GAF domain-like"/>
    <property type="match status" value="1"/>
</dbReference>
<dbReference type="Gene3D" id="3.30.450.40">
    <property type="match status" value="1"/>
</dbReference>
<accession>A0A401VXT6</accession>
<name>A0A401VXT6_STREY</name>
<dbReference type="InterPro" id="IPR029016">
    <property type="entry name" value="GAF-like_dom_sf"/>
</dbReference>
<comment type="caution">
    <text evidence="1">The sequence shown here is derived from an EMBL/GenBank/DDBJ whole genome shotgun (WGS) entry which is preliminary data.</text>
</comment>
<evidence type="ECO:0008006" key="3">
    <source>
        <dbReference type="Google" id="ProtNLM"/>
    </source>
</evidence>
<organism evidence="1 2">
    <name type="scientific">Streptomyces paromomycinus</name>
    <name type="common">Streptomyces rimosus subsp. paromomycinus</name>
    <dbReference type="NCBI Taxonomy" id="92743"/>
    <lineage>
        <taxon>Bacteria</taxon>
        <taxon>Bacillati</taxon>
        <taxon>Actinomycetota</taxon>
        <taxon>Actinomycetes</taxon>
        <taxon>Kitasatosporales</taxon>
        <taxon>Streptomycetaceae</taxon>
        <taxon>Streptomyces</taxon>
    </lineage>
</organism>
<dbReference type="AlphaFoldDB" id="A0A401VXT6"/>
<proteinExistence type="predicted"/>
<sequence>MPGFDGVRLVHAAARKRDRAQLPQRLCAALCRGLPVEEVSLCLSTGPATQQMLGTCGPTALCLEEVQFETGEGPGTDAVTTGLPVLYPDLRTQPMPYPFFAPRLHEEAADVAAVYAFPLTLGTHTFGTAQCLRFAPLRLDTMDLVHIAAAVDATAGLVADFCLPHLAADNVLPWEPAETLEAHWGTTYRATGILAGLLDTSVTDALARLRATAFATGRPLPALAHDILHHRRPTTDDGDRAD</sequence>
<dbReference type="EMBL" id="BHZD01000001">
    <property type="protein sequence ID" value="GCD41890.1"/>
    <property type="molecule type" value="Genomic_DNA"/>
</dbReference>
<protein>
    <recommendedName>
        <fullName evidence="3">GAF domain-containing protein</fullName>
    </recommendedName>
</protein>
<evidence type="ECO:0000313" key="1">
    <source>
        <dbReference type="EMBL" id="GCD41890.1"/>
    </source>
</evidence>
<gene>
    <name evidence="1" type="ORF">GKJPGBOP_01547</name>
</gene>
<keyword evidence="2" id="KW-1185">Reference proteome</keyword>
<reference evidence="1 2" key="1">
    <citation type="submission" date="2018-11" db="EMBL/GenBank/DDBJ databases">
        <title>Whole genome sequence of Streptomyces paromomycinus NBRC 15454(T).</title>
        <authorList>
            <person name="Komaki H."/>
            <person name="Tamura T."/>
        </authorList>
    </citation>
    <scope>NUCLEOTIDE SEQUENCE [LARGE SCALE GENOMIC DNA]</scope>
    <source>
        <strain evidence="1 2">NBRC 15454</strain>
    </source>
</reference>
<evidence type="ECO:0000313" key="2">
    <source>
        <dbReference type="Proteomes" id="UP000286746"/>
    </source>
</evidence>